<keyword evidence="3" id="KW-1185">Reference proteome</keyword>
<proteinExistence type="predicted"/>
<dbReference type="KEGG" id="bwh:A9C19_17085"/>
<accession>A0A1L3MVE9</accession>
<dbReference type="EMBL" id="CP016020">
    <property type="protein sequence ID" value="APH06304.1"/>
    <property type="molecule type" value="Genomic_DNA"/>
</dbReference>
<dbReference type="OrthoDB" id="49627at2"/>
<dbReference type="RefSeq" id="WP_072581104.1">
    <property type="nucleotide sequence ID" value="NZ_CP016020.1"/>
</dbReference>
<sequence>MVKKKYDTLWPEAKKRCRLNEADVKMAKELGLTPKSLLKNIHGPNQKWKAPVKLWIREMYEDKFGKVLSIHNGEPKQPKRQAEKQPDPFYDIDEEDLPF</sequence>
<evidence type="ECO:0000256" key="1">
    <source>
        <dbReference type="SAM" id="MobiDB-lite"/>
    </source>
</evidence>
<protein>
    <submittedName>
        <fullName evidence="2">Uncharacterized protein</fullName>
    </submittedName>
</protein>
<dbReference type="AlphaFoldDB" id="A0A1L3MVE9"/>
<evidence type="ECO:0000313" key="2">
    <source>
        <dbReference type="EMBL" id="APH06304.1"/>
    </source>
</evidence>
<evidence type="ECO:0000313" key="3">
    <source>
        <dbReference type="Proteomes" id="UP000181936"/>
    </source>
</evidence>
<dbReference type="Proteomes" id="UP000181936">
    <property type="component" value="Chromosome"/>
</dbReference>
<organism evidence="2 3">
    <name type="scientific">Bacillus weihaiensis</name>
    <dbReference type="NCBI Taxonomy" id="1547283"/>
    <lineage>
        <taxon>Bacteria</taxon>
        <taxon>Bacillati</taxon>
        <taxon>Bacillota</taxon>
        <taxon>Bacilli</taxon>
        <taxon>Bacillales</taxon>
        <taxon>Bacillaceae</taxon>
        <taxon>Bacillus</taxon>
    </lineage>
</organism>
<feature type="compositionally biased region" description="Acidic residues" evidence="1">
    <location>
        <begin position="90"/>
        <end position="99"/>
    </location>
</feature>
<feature type="compositionally biased region" description="Basic and acidic residues" evidence="1">
    <location>
        <begin position="73"/>
        <end position="86"/>
    </location>
</feature>
<feature type="region of interest" description="Disordered" evidence="1">
    <location>
        <begin position="70"/>
        <end position="99"/>
    </location>
</feature>
<reference evidence="2 3" key="1">
    <citation type="journal article" date="2016" name="Sci. Rep.">
        <title>Complete genome sequence and transcriptomic analysis of a novel marine strain Bacillus weihaiensis reveals the mechanism of brown algae degradation.</title>
        <authorList>
            <person name="Zhu Y."/>
            <person name="Chen P."/>
            <person name="Bao Y."/>
            <person name="Men Y."/>
            <person name="Zeng Y."/>
            <person name="Yang J."/>
            <person name="Sun J."/>
            <person name="Sun Y."/>
        </authorList>
    </citation>
    <scope>NUCLEOTIDE SEQUENCE [LARGE SCALE GENOMIC DNA]</scope>
    <source>
        <strain evidence="2 3">Alg07</strain>
    </source>
</reference>
<name>A0A1L3MVE9_9BACI</name>
<gene>
    <name evidence="2" type="ORF">A9C19_17085</name>
</gene>